<feature type="transmembrane region" description="Helical" evidence="5">
    <location>
        <begin position="359"/>
        <end position="376"/>
    </location>
</feature>
<feature type="transmembrane region" description="Helical" evidence="5">
    <location>
        <begin position="24"/>
        <end position="41"/>
    </location>
</feature>
<name>A0ABP7DES8_9MICO</name>
<keyword evidence="2 5" id="KW-0812">Transmembrane</keyword>
<evidence type="ECO:0000256" key="4">
    <source>
        <dbReference type="ARBA" id="ARBA00023136"/>
    </source>
</evidence>
<evidence type="ECO:0000259" key="6">
    <source>
        <dbReference type="PROSITE" id="PS50801"/>
    </source>
</evidence>
<keyword evidence="4 5" id="KW-0472">Membrane</keyword>
<feature type="transmembrane region" description="Helical" evidence="5">
    <location>
        <begin position="333"/>
        <end position="353"/>
    </location>
</feature>
<protein>
    <submittedName>
        <fullName evidence="7">Sulfate permease</fullName>
    </submittedName>
</protein>
<dbReference type="PROSITE" id="PS50801">
    <property type="entry name" value="STAS"/>
    <property type="match status" value="1"/>
</dbReference>
<dbReference type="SUPFAM" id="SSF52091">
    <property type="entry name" value="SpoIIaa-like"/>
    <property type="match status" value="1"/>
</dbReference>
<feature type="transmembrane region" description="Helical" evidence="5">
    <location>
        <begin position="84"/>
        <end position="100"/>
    </location>
</feature>
<feature type="transmembrane region" description="Helical" evidence="5">
    <location>
        <begin position="106"/>
        <end position="126"/>
    </location>
</feature>
<dbReference type="Pfam" id="PF00916">
    <property type="entry name" value="Sulfate_transp"/>
    <property type="match status" value="1"/>
</dbReference>
<evidence type="ECO:0000256" key="5">
    <source>
        <dbReference type="SAM" id="Phobius"/>
    </source>
</evidence>
<dbReference type="InterPro" id="IPR036513">
    <property type="entry name" value="STAS_dom_sf"/>
</dbReference>
<dbReference type="EMBL" id="BAABDC010000002">
    <property type="protein sequence ID" value="GAA3703357.1"/>
    <property type="molecule type" value="Genomic_DNA"/>
</dbReference>
<reference evidence="8" key="1">
    <citation type="journal article" date="2019" name="Int. J. Syst. Evol. Microbiol.">
        <title>The Global Catalogue of Microorganisms (GCM) 10K type strain sequencing project: providing services to taxonomists for standard genome sequencing and annotation.</title>
        <authorList>
            <consortium name="The Broad Institute Genomics Platform"/>
            <consortium name="The Broad Institute Genome Sequencing Center for Infectious Disease"/>
            <person name="Wu L."/>
            <person name="Ma J."/>
        </authorList>
    </citation>
    <scope>NUCLEOTIDE SEQUENCE [LARGE SCALE GENOMIC DNA]</scope>
    <source>
        <strain evidence="8">JCM 17125</strain>
    </source>
</reference>
<feature type="transmembrane region" description="Helical" evidence="5">
    <location>
        <begin position="138"/>
        <end position="156"/>
    </location>
</feature>
<dbReference type="PANTHER" id="PTHR11814">
    <property type="entry name" value="SULFATE TRANSPORTER"/>
    <property type="match status" value="1"/>
</dbReference>
<dbReference type="InterPro" id="IPR001902">
    <property type="entry name" value="SLC26A/SulP_fam"/>
</dbReference>
<dbReference type="InterPro" id="IPR002645">
    <property type="entry name" value="STAS_dom"/>
</dbReference>
<dbReference type="InterPro" id="IPR011547">
    <property type="entry name" value="SLC26A/SulP_dom"/>
</dbReference>
<dbReference type="CDD" id="cd07042">
    <property type="entry name" value="STAS_SulP_like_sulfate_transporter"/>
    <property type="match status" value="1"/>
</dbReference>
<proteinExistence type="predicted"/>
<evidence type="ECO:0000256" key="1">
    <source>
        <dbReference type="ARBA" id="ARBA00004141"/>
    </source>
</evidence>
<accession>A0ABP7DES8</accession>
<feature type="domain" description="STAS" evidence="6">
    <location>
        <begin position="446"/>
        <end position="560"/>
    </location>
</feature>
<feature type="transmembrane region" description="Helical" evidence="5">
    <location>
        <begin position="211"/>
        <end position="233"/>
    </location>
</feature>
<evidence type="ECO:0000256" key="2">
    <source>
        <dbReference type="ARBA" id="ARBA00022692"/>
    </source>
</evidence>
<sequence length="572" mass="59272">MTETPRRTWNLVPLIGQLRSYDRAWLRGDLIAGVTVAALIVPKNLGYAGIAGIPLQNGLYAAAAGALVYAVFGSCRQISVGPSSGLAAVAASAVLAAGLVDEADVASFVAGITLASGMLFLLLAVLKMGWIARFLSRAVVTGFLFGAAIDVVIGELPKLTGTEVSGSNPIQELWSWFGTLGDTQTATVVVGVVALVVVFGLRAVAPQVPGALVLVVGGLIAAAVFDLGAKGVALVGDVPSGLPSLQLPDLQLMWDHAATTSLAAVALLLIGFSQTAGDARAFAAKHHYRIDINQESTAQGLANTASGIVQGMPVSTSLSASSLNDHSGAKTGVASLTSGVTVILTLLFLAPLFSNLPKPVLAALIIEAVVMGMMNVPEMRRLARVQRFDFWIAVAAIAGTLIFGVLAGVIIGIFLSLIWLVSVATRPKMPALGLESGTQVFREVDEHPEDTVFPDVAVIRLDGGLFFATADAFDDRLREVIQGGSGLAGVVLDCGGINFIDSQGVDKMADLVEVAHDSGVTLRLARLKPSVRATLERDGVIERLGADHIHGNIYRAVEAERSRGGGGHSGAD</sequence>
<feature type="transmembrane region" description="Helical" evidence="5">
    <location>
        <begin position="388"/>
        <end position="421"/>
    </location>
</feature>
<evidence type="ECO:0000313" key="8">
    <source>
        <dbReference type="Proteomes" id="UP001501468"/>
    </source>
</evidence>
<keyword evidence="3 5" id="KW-1133">Transmembrane helix</keyword>
<evidence type="ECO:0000313" key="7">
    <source>
        <dbReference type="EMBL" id="GAA3703357.1"/>
    </source>
</evidence>
<feature type="transmembrane region" description="Helical" evidence="5">
    <location>
        <begin position="176"/>
        <end position="199"/>
    </location>
</feature>
<dbReference type="Proteomes" id="UP001501468">
    <property type="component" value="Unassembled WGS sequence"/>
</dbReference>
<feature type="transmembrane region" description="Helical" evidence="5">
    <location>
        <begin position="253"/>
        <end position="272"/>
    </location>
</feature>
<dbReference type="Pfam" id="PF01740">
    <property type="entry name" value="STAS"/>
    <property type="match status" value="1"/>
</dbReference>
<dbReference type="RefSeq" id="WP_344945119.1">
    <property type="nucleotide sequence ID" value="NZ_BAABDC010000002.1"/>
</dbReference>
<organism evidence="7 8">
    <name type="scientific">Terrabacter ginsenosidimutans</name>
    <dbReference type="NCBI Taxonomy" id="490575"/>
    <lineage>
        <taxon>Bacteria</taxon>
        <taxon>Bacillati</taxon>
        <taxon>Actinomycetota</taxon>
        <taxon>Actinomycetes</taxon>
        <taxon>Micrococcales</taxon>
        <taxon>Intrasporangiaceae</taxon>
        <taxon>Terrabacter</taxon>
    </lineage>
</organism>
<dbReference type="Gene3D" id="3.30.750.24">
    <property type="entry name" value="STAS domain"/>
    <property type="match status" value="1"/>
</dbReference>
<keyword evidence="8" id="KW-1185">Reference proteome</keyword>
<evidence type="ECO:0000256" key="3">
    <source>
        <dbReference type="ARBA" id="ARBA00022989"/>
    </source>
</evidence>
<feature type="transmembrane region" description="Helical" evidence="5">
    <location>
        <begin position="47"/>
        <end position="72"/>
    </location>
</feature>
<comment type="subcellular location">
    <subcellularLocation>
        <location evidence="1">Membrane</location>
        <topology evidence="1">Multi-pass membrane protein</topology>
    </subcellularLocation>
</comment>
<comment type="caution">
    <text evidence="7">The sequence shown here is derived from an EMBL/GenBank/DDBJ whole genome shotgun (WGS) entry which is preliminary data.</text>
</comment>
<gene>
    <name evidence="7" type="primary">sulP_1</name>
    <name evidence="7" type="ORF">GCM10022399_19890</name>
</gene>